<proteinExistence type="predicted"/>
<dbReference type="WBParaSite" id="HPLM_0000255401-mRNA-1">
    <property type="protein sequence ID" value="HPLM_0000255401-mRNA-1"/>
    <property type="gene ID" value="HPLM_0000255401"/>
</dbReference>
<evidence type="ECO:0000256" key="1">
    <source>
        <dbReference type="SAM" id="Phobius"/>
    </source>
</evidence>
<keyword evidence="1" id="KW-1133">Transmembrane helix</keyword>
<dbReference type="OrthoDB" id="29773at2759"/>
<dbReference type="EMBL" id="UZAF01005568">
    <property type="protein sequence ID" value="VDO15460.1"/>
    <property type="molecule type" value="Genomic_DNA"/>
</dbReference>
<keyword evidence="3" id="KW-1185">Reference proteome</keyword>
<dbReference type="GO" id="GO:0016020">
    <property type="term" value="C:membrane"/>
    <property type="evidence" value="ECO:0007669"/>
    <property type="project" value="TreeGrafter"/>
</dbReference>
<dbReference type="STRING" id="6290.A0A0N4VZ33"/>
<reference evidence="2 3" key="2">
    <citation type="submission" date="2018-11" db="EMBL/GenBank/DDBJ databases">
        <authorList>
            <consortium name="Pathogen Informatics"/>
        </authorList>
    </citation>
    <scope>NUCLEOTIDE SEQUENCE [LARGE SCALE GENOMIC DNA]</scope>
    <source>
        <strain evidence="2 3">MHpl1</strain>
    </source>
</reference>
<dbReference type="Proteomes" id="UP000268014">
    <property type="component" value="Unassembled WGS sequence"/>
</dbReference>
<dbReference type="InterPro" id="IPR037185">
    <property type="entry name" value="EmrE-like"/>
</dbReference>
<feature type="transmembrane region" description="Helical" evidence="1">
    <location>
        <begin position="58"/>
        <end position="82"/>
    </location>
</feature>
<gene>
    <name evidence="2" type="ORF">HPLM_LOCUS2551</name>
</gene>
<dbReference type="PANTHER" id="PTHR13146:SF0">
    <property type="entry name" value="SOLUTE CARRIER FAMILY 35 MEMBER F6"/>
    <property type="match status" value="1"/>
</dbReference>
<protein>
    <submittedName>
        <fullName evidence="4">EamA domain-containing protein</fullName>
    </submittedName>
</protein>
<name>A0A0N4VZ33_HAEPC</name>
<dbReference type="PANTHER" id="PTHR13146">
    <property type="match status" value="1"/>
</dbReference>
<evidence type="ECO:0000313" key="3">
    <source>
        <dbReference type="Proteomes" id="UP000268014"/>
    </source>
</evidence>
<dbReference type="AlphaFoldDB" id="A0A0N4VZ33"/>
<accession>A0A0N4VZ33</accession>
<reference evidence="4" key="1">
    <citation type="submission" date="2017-02" db="UniProtKB">
        <authorList>
            <consortium name="WormBaseParasite"/>
        </authorList>
    </citation>
    <scope>IDENTIFICATION</scope>
</reference>
<organism evidence="4">
    <name type="scientific">Haemonchus placei</name>
    <name type="common">Barber's pole worm</name>
    <dbReference type="NCBI Taxonomy" id="6290"/>
    <lineage>
        <taxon>Eukaryota</taxon>
        <taxon>Metazoa</taxon>
        <taxon>Ecdysozoa</taxon>
        <taxon>Nematoda</taxon>
        <taxon>Chromadorea</taxon>
        <taxon>Rhabditida</taxon>
        <taxon>Rhabditina</taxon>
        <taxon>Rhabditomorpha</taxon>
        <taxon>Strongyloidea</taxon>
        <taxon>Trichostrongylidae</taxon>
        <taxon>Haemonchus</taxon>
    </lineage>
</organism>
<sequence>MILAALGGTTISIAFFNFAGLTVSKNLSATTRTVLDSVRVILIWAAEMPLFGQKFIPLQLIGFALLIAGMFVYNDLVFGPWFRRRVLPKMDTSQCLTK</sequence>
<dbReference type="SUPFAM" id="SSF103481">
    <property type="entry name" value="Multidrug resistance efflux transporter EmrE"/>
    <property type="match status" value="1"/>
</dbReference>
<keyword evidence="1" id="KW-0472">Membrane</keyword>
<evidence type="ECO:0000313" key="2">
    <source>
        <dbReference type="EMBL" id="VDO15460.1"/>
    </source>
</evidence>
<keyword evidence="1" id="KW-0812">Transmembrane</keyword>
<evidence type="ECO:0000313" key="4">
    <source>
        <dbReference type="WBParaSite" id="HPLM_0000255401-mRNA-1"/>
    </source>
</evidence>